<proteinExistence type="predicted"/>
<reference evidence="1 3" key="1">
    <citation type="journal article" date="2014" name="BMC Genomics">
        <title>Genome sequence of Anopheles sinensis provides insight into genetics basis of mosquito competence for malaria parasites.</title>
        <authorList>
            <person name="Zhou D."/>
            <person name="Zhang D."/>
            <person name="Ding G."/>
            <person name="Shi L."/>
            <person name="Hou Q."/>
            <person name="Ye Y."/>
            <person name="Xu Y."/>
            <person name="Zhou H."/>
            <person name="Xiong C."/>
            <person name="Li S."/>
            <person name="Yu J."/>
            <person name="Hong S."/>
            <person name="Yu X."/>
            <person name="Zou P."/>
            <person name="Chen C."/>
            <person name="Chang X."/>
            <person name="Wang W."/>
            <person name="Lv Y."/>
            <person name="Sun Y."/>
            <person name="Ma L."/>
            <person name="Shen B."/>
            <person name="Zhu C."/>
        </authorList>
    </citation>
    <scope>NUCLEOTIDE SEQUENCE [LARGE SCALE GENOMIC DNA]</scope>
</reference>
<protein>
    <submittedName>
        <fullName evidence="1 2">Dwil\GK21064-PA-like protein</fullName>
    </submittedName>
</protein>
<sequence length="94" mass="10964">MSADDVRKARSVKLKYLATLHQIGRPLEEPIVGRHFRLPERARPAEHPVFDMSLLYIPIYCHLVLHPPEEIVRPCTPDLITRARIEKAVENWMD</sequence>
<dbReference type="EMBL" id="ATLV01016194">
    <property type="status" value="NOT_ANNOTATED_CDS"/>
    <property type="molecule type" value="Genomic_DNA"/>
</dbReference>
<dbReference type="VEuPathDB" id="VectorBase:ASIC008706"/>
<dbReference type="Proteomes" id="UP000030765">
    <property type="component" value="Unassembled WGS sequence"/>
</dbReference>
<evidence type="ECO:0000313" key="1">
    <source>
        <dbReference type="EMBL" id="KFB41151.1"/>
    </source>
</evidence>
<reference evidence="2" key="2">
    <citation type="submission" date="2020-05" db="UniProtKB">
        <authorList>
            <consortium name="EnsemblMetazoa"/>
        </authorList>
    </citation>
    <scope>IDENTIFICATION</scope>
</reference>
<dbReference type="VEuPathDB" id="VectorBase:ASIS015247"/>
<evidence type="ECO:0000313" key="2">
    <source>
        <dbReference type="EnsemblMetazoa" id="ASIC008706-PA"/>
    </source>
</evidence>
<gene>
    <name evidence="1" type="ORF">ZHAS_00008706</name>
</gene>
<dbReference type="AlphaFoldDB" id="A0A084VT57"/>
<keyword evidence="3" id="KW-1185">Reference proteome</keyword>
<organism evidence="1">
    <name type="scientific">Anopheles sinensis</name>
    <name type="common">Mosquito</name>
    <dbReference type="NCBI Taxonomy" id="74873"/>
    <lineage>
        <taxon>Eukaryota</taxon>
        <taxon>Metazoa</taxon>
        <taxon>Ecdysozoa</taxon>
        <taxon>Arthropoda</taxon>
        <taxon>Hexapoda</taxon>
        <taxon>Insecta</taxon>
        <taxon>Pterygota</taxon>
        <taxon>Neoptera</taxon>
        <taxon>Endopterygota</taxon>
        <taxon>Diptera</taxon>
        <taxon>Nematocera</taxon>
        <taxon>Culicoidea</taxon>
        <taxon>Culicidae</taxon>
        <taxon>Anophelinae</taxon>
        <taxon>Anopheles</taxon>
    </lineage>
</organism>
<dbReference type="EnsemblMetazoa" id="ASIC008706-RA">
    <property type="protein sequence ID" value="ASIC008706-PA"/>
    <property type="gene ID" value="ASIC008706"/>
</dbReference>
<accession>A0A084VT57</accession>
<dbReference type="OMA" id="KAVENWM"/>
<name>A0A084VT57_ANOSI</name>
<evidence type="ECO:0000313" key="3">
    <source>
        <dbReference type="Proteomes" id="UP000030765"/>
    </source>
</evidence>
<dbReference type="OrthoDB" id="5980302at2759"/>
<dbReference type="EMBL" id="KE525061">
    <property type="protein sequence ID" value="KFB41151.1"/>
    <property type="molecule type" value="Genomic_DNA"/>
</dbReference>